<name>A0ABS1CNB5_9GAMM</name>
<keyword evidence="2" id="KW-1185">Reference proteome</keyword>
<protein>
    <submittedName>
        <fullName evidence="1">Uncharacterized protein</fullName>
    </submittedName>
</protein>
<proteinExistence type="predicted"/>
<dbReference type="EMBL" id="NRRV01000079">
    <property type="protein sequence ID" value="MBK1633342.1"/>
    <property type="molecule type" value="Genomic_DNA"/>
</dbReference>
<evidence type="ECO:0000313" key="2">
    <source>
        <dbReference type="Proteomes" id="UP000748752"/>
    </source>
</evidence>
<dbReference type="InterPro" id="IPR012477">
    <property type="entry name" value="Glyco_transf_52"/>
</dbReference>
<dbReference type="Gene3D" id="3.30.370.20">
    <property type="match status" value="1"/>
</dbReference>
<reference evidence="1 2" key="1">
    <citation type="journal article" date="2020" name="Microorganisms">
        <title>Osmotic Adaptation and Compatible Solute Biosynthesis of Phototrophic Bacteria as Revealed from Genome Analyses.</title>
        <authorList>
            <person name="Imhoff J.F."/>
            <person name="Rahn T."/>
            <person name="Kunzel S."/>
            <person name="Keller A."/>
            <person name="Neulinger S.C."/>
        </authorList>
    </citation>
    <scope>NUCLEOTIDE SEQUENCE [LARGE SCALE GENOMIC DNA]</scope>
    <source>
        <strain evidence="1 2">DSM 6210</strain>
    </source>
</reference>
<comment type="caution">
    <text evidence="1">The sequence shown here is derived from an EMBL/GenBank/DDBJ whole genome shotgun (WGS) entry which is preliminary data.</text>
</comment>
<dbReference type="Pfam" id="PF07922">
    <property type="entry name" value="Glyco_transf_52"/>
    <property type="match status" value="1"/>
</dbReference>
<sequence length="328" mass="37102">MRPGLIMQWGVPNAGPVCAFICVTPLQALIAERIISYEGIGRYIFLFTNTFYNEKIERYYQRLAAPAVTSDYLLMKRNRIANYARLAMVYKEWRHFEVERIYFGSINSAAVQFFAARFPNAKRFSFDDGTANVLEESAYFRVRRRAAWKALVHRLARGKVDQQALVASVEAHYTIYSGLRNIVDDSKLVEISLAFDDGADRPAGEPLLPSVTIFLGQPLPESAAIRRESYVEVVRSVSPCMYLPHPGETTFASLWNVVHTDRIAEEFLIAEASRRESVRVYSLQSSALLNVRHPRMERFAIDLGLPGAFNGSYLRIAKQVGCSIVSVN</sequence>
<organism evidence="1 2">
    <name type="scientific">Thiohalocapsa halophila</name>
    <dbReference type="NCBI Taxonomy" id="69359"/>
    <lineage>
        <taxon>Bacteria</taxon>
        <taxon>Pseudomonadati</taxon>
        <taxon>Pseudomonadota</taxon>
        <taxon>Gammaproteobacteria</taxon>
        <taxon>Chromatiales</taxon>
        <taxon>Chromatiaceae</taxon>
        <taxon>Thiohalocapsa</taxon>
    </lineage>
</organism>
<dbReference type="Proteomes" id="UP000748752">
    <property type="component" value="Unassembled WGS sequence"/>
</dbReference>
<accession>A0ABS1CNB5</accession>
<evidence type="ECO:0000313" key="1">
    <source>
        <dbReference type="EMBL" id="MBK1633342.1"/>
    </source>
</evidence>
<gene>
    <name evidence="1" type="ORF">CKO31_21825</name>
</gene>